<dbReference type="EMBL" id="VBQZ03000040">
    <property type="protein sequence ID" value="MXQ87768.1"/>
    <property type="molecule type" value="Genomic_DNA"/>
</dbReference>
<comment type="caution">
    <text evidence="2">The sequence shown here is derived from an EMBL/GenBank/DDBJ whole genome shotgun (WGS) entry which is preliminary data.</text>
</comment>
<protein>
    <submittedName>
        <fullName evidence="2">Uncharacterized protein</fullName>
    </submittedName>
</protein>
<feature type="compositionally biased region" description="Polar residues" evidence="1">
    <location>
        <begin position="120"/>
        <end position="131"/>
    </location>
</feature>
<proteinExistence type="predicted"/>
<sequence length="131" mass="15027">MWLEGRVKARLARDEDGEVPSSKTVIQENIPPSTTHRAVNMPTVPERDRTRGTLCIDAYGPEEETYGKAKRPFSQTFPKHRALRLCLLLLLLRLQRLLHLSELQPHRRPPETEVRPRQEQPLSGTGRSDSL</sequence>
<dbReference type="Proteomes" id="UP000322234">
    <property type="component" value="Unassembled WGS sequence"/>
</dbReference>
<reference evidence="2" key="1">
    <citation type="submission" date="2019-10" db="EMBL/GenBank/DDBJ databases">
        <title>The sequence and de novo assembly of the wild yak genome.</title>
        <authorList>
            <person name="Liu Y."/>
        </authorList>
    </citation>
    <scope>NUCLEOTIDE SEQUENCE [LARGE SCALE GENOMIC DNA]</scope>
    <source>
        <strain evidence="2">WY2019</strain>
    </source>
</reference>
<organism evidence="2 3">
    <name type="scientific">Bos mutus</name>
    <name type="common">wild yak</name>
    <dbReference type="NCBI Taxonomy" id="72004"/>
    <lineage>
        <taxon>Eukaryota</taxon>
        <taxon>Metazoa</taxon>
        <taxon>Chordata</taxon>
        <taxon>Craniata</taxon>
        <taxon>Vertebrata</taxon>
        <taxon>Euteleostomi</taxon>
        <taxon>Mammalia</taxon>
        <taxon>Eutheria</taxon>
        <taxon>Laurasiatheria</taxon>
        <taxon>Artiodactyla</taxon>
        <taxon>Ruminantia</taxon>
        <taxon>Pecora</taxon>
        <taxon>Bovidae</taxon>
        <taxon>Bovinae</taxon>
        <taxon>Bos</taxon>
    </lineage>
</organism>
<feature type="compositionally biased region" description="Polar residues" evidence="1">
    <location>
        <begin position="21"/>
        <end position="37"/>
    </location>
</feature>
<keyword evidence="3" id="KW-1185">Reference proteome</keyword>
<accession>A0A6B0RC79</accession>
<evidence type="ECO:0000313" key="2">
    <source>
        <dbReference type="EMBL" id="MXQ87768.1"/>
    </source>
</evidence>
<feature type="region of interest" description="Disordered" evidence="1">
    <location>
        <begin position="14"/>
        <end position="52"/>
    </location>
</feature>
<feature type="region of interest" description="Disordered" evidence="1">
    <location>
        <begin position="101"/>
        <end position="131"/>
    </location>
</feature>
<evidence type="ECO:0000256" key="1">
    <source>
        <dbReference type="SAM" id="MobiDB-lite"/>
    </source>
</evidence>
<gene>
    <name evidence="2" type="ORF">E5288_WYG018071</name>
</gene>
<evidence type="ECO:0000313" key="3">
    <source>
        <dbReference type="Proteomes" id="UP000322234"/>
    </source>
</evidence>
<name>A0A6B0RC79_9CETA</name>
<feature type="compositionally biased region" description="Basic and acidic residues" evidence="1">
    <location>
        <begin position="104"/>
        <end position="118"/>
    </location>
</feature>
<dbReference type="AlphaFoldDB" id="A0A6B0RC79"/>